<feature type="binding site" evidence="1">
    <location>
        <position position="54"/>
    </location>
    <ligand>
        <name>Mg(2+)</name>
        <dbReference type="ChEBI" id="CHEBI:18420"/>
        <label>1</label>
    </ligand>
</feature>
<keyword evidence="1 3" id="KW-0418">Kinase</keyword>
<organism evidence="3 4">
    <name type="scientific">Agrococcus baldri</name>
    <dbReference type="NCBI Taxonomy" id="153730"/>
    <lineage>
        <taxon>Bacteria</taxon>
        <taxon>Bacillati</taxon>
        <taxon>Actinomycetota</taxon>
        <taxon>Actinomycetes</taxon>
        <taxon>Micrococcales</taxon>
        <taxon>Microbacteriaceae</taxon>
        <taxon>Agrococcus</taxon>
    </lineage>
</organism>
<dbReference type="InterPro" id="IPR006283">
    <property type="entry name" value="ThiL-like"/>
</dbReference>
<dbReference type="GO" id="GO:0009228">
    <property type="term" value="P:thiamine biosynthetic process"/>
    <property type="evidence" value="ECO:0007669"/>
    <property type="project" value="UniProtKB-KW"/>
</dbReference>
<keyword evidence="4" id="KW-1185">Reference proteome</keyword>
<comment type="caution">
    <text evidence="1">Lacks conserved residue(s) required for the propagation of feature annotation.</text>
</comment>
<dbReference type="InterPro" id="IPR036921">
    <property type="entry name" value="PurM-like_N_sf"/>
</dbReference>
<dbReference type="Pfam" id="PF00586">
    <property type="entry name" value="AIRS"/>
    <property type="match status" value="1"/>
</dbReference>
<evidence type="ECO:0000313" key="3">
    <source>
        <dbReference type="EMBL" id="SFR98861.1"/>
    </source>
</evidence>
<evidence type="ECO:0000256" key="1">
    <source>
        <dbReference type="HAMAP-Rule" id="MF_02128"/>
    </source>
</evidence>
<feature type="binding site" evidence="1">
    <location>
        <position position="39"/>
    </location>
    <ligand>
        <name>Mg(2+)</name>
        <dbReference type="ChEBI" id="CHEBI:18420"/>
        <label>4</label>
    </ligand>
</feature>
<feature type="binding site" evidence="1">
    <location>
        <position position="339"/>
    </location>
    <ligand>
        <name>substrate</name>
    </ligand>
</feature>
<dbReference type="PANTHER" id="PTHR30270">
    <property type="entry name" value="THIAMINE-MONOPHOSPHATE KINASE"/>
    <property type="match status" value="1"/>
</dbReference>
<evidence type="ECO:0000259" key="2">
    <source>
        <dbReference type="Pfam" id="PF00586"/>
    </source>
</evidence>
<feature type="binding site" evidence="1">
    <location>
        <position position="159"/>
    </location>
    <ligand>
        <name>ATP</name>
        <dbReference type="ChEBI" id="CHEBI:30616"/>
    </ligand>
</feature>
<comment type="function">
    <text evidence="1">Catalyzes the ATP-dependent phosphorylation of thiamine-monophosphate (TMP) to form thiamine-pyrophosphate (TPP), the active form of vitamin B1.</text>
</comment>
<feature type="binding site" evidence="1">
    <location>
        <position position="84"/>
    </location>
    <ligand>
        <name>Mg(2+)</name>
        <dbReference type="ChEBI" id="CHEBI:18420"/>
        <label>2</label>
    </ligand>
</feature>
<dbReference type="GO" id="GO:0009030">
    <property type="term" value="F:thiamine-phosphate kinase activity"/>
    <property type="evidence" value="ECO:0007669"/>
    <property type="project" value="UniProtKB-UniRule"/>
</dbReference>
<comment type="similarity">
    <text evidence="1">Belongs to the thiamine-monophosphate kinase family.</text>
</comment>
<feature type="binding site" evidence="1">
    <location>
        <position position="134"/>
    </location>
    <ligand>
        <name>Mg(2+)</name>
        <dbReference type="ChEBI" id="CHEBI:18420"/>
        <label>1</label>
    </ligand>
</feature>
<comment type="miscellaneous">
    <text evidence="1">Reaction mechanism of ThiL seems to utilize a direct, inline transfer of the gamma-phosphate of ATP to TMP rather than a phosphorylated enzyme intermediate.</text>
</comment>
<keyword evidence="1" id="KW-0784">Thiamine biosynthesis</keyword>
<feature type="binding site" evidence="1">
    <location>
        <position position="240"/>
    </location>
    <ligand>
        <name>ATP</name>
        <dbReference type="ChEBI" id="CHEBI:30616"/>
    </ligand>
</feature>
<comment type="pathway">
    <text evidence="1">Cofactor biosynthesis; thiamine diphosphate biosynthesis; thiamine diphosphate from thiamine phosphate: step 1/1.</text>
</comment>
<comment type="caution">
    <text evidence="3">The sequence shown here is derived from an EMBL/GenBank/DDBJ whole genome shotgun (WGS) entry which is preliminary data.</text>
</comment>
<dbReference type="GO" id="GO:0005524">
    <property type="term" value="F:ATP binding"/>
    <property type="evidence" value="ECO:0007669"/>
    <property type="project" value="UniProtKB-UniRule"/>
</dbReference>
<dbReference type="EC" id="2.7.4.16" evidence="1"/>
<proteinExistence type="inferred from homology"/>
<dbReference type="PIRSF" id="PIRSF005303">
    <property type="entry name" value="Thiam_monoph_kin"/>
    <property type="match status" value="1"/>
</dbReference>
<dbReference type="RefSeq" id="WP_092915146.1">
    <property type="nucleotide sequence ID" value="NZ_FOZN01000001.1"/>
</dbReference>
<accession>A0AA94HK72</accession>
<feature type="binding site" evidence="1">
    <location>
        <position position="55"/>
    </location>
    <ligand>
        <name>Mg(2+)</name>
        <dbReference type="ChEBI" id="CHEBI:18420"/>
        <label>2</label>
    </ligand>
</feature>
<dbReference type="SUPFAM" id="SSF55326">
    <property type="entry name" value="PurM N-terminal domain-like"/>
    <property type="match status" value="1"/>
</dbReference>
<name>A0AA94HK72_9MICO</name>
<dbReference type="InterPro" id="IPR036676">
    <property type="entry name" value="PurM-like_C_sf"/>
</dbReference>
<keyword evidence="1" id="KW-0479">Metal-binding</keyword>
<evidence type="ECO:0000313" key="4">
    <source>
        <dbReference type="Proteomes" id="UP000198506"/>
    </source>
</evidence>
<feature type="domain" description="PurM-like N-terminal" evidence="2">
    <location>
        <begin position="37"/>
        <end position="149"/>
    </location>
</feature>
<keyword evidence="1" id="KW-0460">Magnesium</keyword>
<dbReference type="Gene3D" id="3.90.650.10">
    <property type="entry name" value="PurM-like C-terminal domain"/>
    <property type="match status" value="1"/>
</dbReference>
<keyword evidence="1" id="KW-0547">Nucleotide-binding</keyword>
<feature type="binding site" evidence="1">
    <location>
        <position position="53"/>
    </location>
    <ligand>
        <name>Mg(2+)</name>
        <dbReference type="ChEBI" id="CHEBI:18420"/>
        <label>4</label>
    </ligand>
</feature>
<keyword evidence="1" id="KW-0808">Transferase</keyword>
<dbReference type="PANTHER" id="PTHR30270:SF0">
    <property type="entry name" value="THIAMINE-MONOPHOSPHATE KINASE"/>
    <property type="match status" value="1"/>
</dbReference>
<gene>
    <name evidence="1" type="primary">thiL</name>
    <name evidence="3" type="ORF">SAMN04487783_0280</name>
</gene>
<feature type="binding site" evidence="1">
    <location>
        <position position="287"/>
    </location>
    <ligand>
        <name>substrate</name>
    </ligand>
</feature>
<feature type="binding site" evidence="1">
    <location>
        <position position="238"/>
    </location>
    <ligand>
        <name>Mg(2+)</name>
        <dbReference type="ChEBI" id="CHEBI:18420"/>
        <label>3</label>
    </ligand>
</feature>
<feature type="binding site" evidence="1">
    <location>
        <position position="241"/>
    </location>
    <ligand>
        <name>Mg(2+)</name>
        <dbReference type="ChEBI" id="CHEBI:18420"/>
        <label>5</label>
    </ligand>
</feature>
<sequence length="347" mass="35156">MDAAPNDPTLHEAGELEALRRFLPLLPAGDVTDIGPGDDAAVVRAADGRFVVTTDTMLEGADFRLGWSSWRDLGWKAVATNLIDVAAMGARPTSLVVALAVAPSTRVSALEAFARGLADAIAAMAPGCGVVGGDLGTAPHATIAVTAFGDLEARAPVLRSGARVTDAVWCAGGLGLAATGLRHLFSQAQDEAAVPVAAAAERLRAGAHGRAVAAQLAPVTPITAGTLLADLGATAMLDVSDGLALDAARVARASGVRIALERSGVEAAAAEALAMGAPLEAALHGGEDHALLFTLPAGVQPPAELVGHAVHRLGRVEALADDEQPGVTLDAAPLEPRGWDPYRAVQR</sequence>
<keyword evidence="1" id="KW-0067">ATP-binding</keyword>
<feature type="binding site" evidence="1">
    <location>
        <position position="55"/>
    </location>
    <ligand>
        <name>Mg(2+)</name>
        <dbReference type="ChEBI" id="CHEBI:18420"/>
        <label>1</label>
    </ligand>
</feature>
<feature type="binding site" evidence="1">
    <location>
        <begin position="133"/>
        <end position="134"/>
    </location>
    <ligand>
        <name>ATP</name>
        <dbReference type="ChEBI" id="CHEBI:30616"/>
    </ligand>
</feature>
<dbReference type="GO" id="GO:0009229">
    <property type="term" value="P:thiamine diphosphate biosynthetic process"/>
    <property type="evidence" value="ECO:0007669"/>
    <property type="project" value="UniProtKB-UniRule"/>
</dbReference>
<dbReference type="CDD" id="cd02194">
    <property type="entry name" value="ThiL"/>
    <property type="match status" value="1"/>
</dbReference>
<feature type="binding site" evidence="1">
    <location>
        <position position="62"/>
    </location>
    <ligand>
        <name>substrate</name>
    </ligand>
</feature>
<dbReference type="SUPFAM" id="SSF56042">
    <property type="entry name" value="PurM C-terminal domain-like"/>
    <property type="match status" value="1"/>
</dbReference>
<protein>
    <recommendedName>
        <fullName evidence="1">Thiamine-monophosphate kinase</fullName>
        <shortName evidence="1">TMP kinase</shortName>
        <shortName evidence="1">Thiamine-phosphate kinase</shortName>
        <ecNumber evidence="1">2.7.4.16</ecNumber>
    </recommendedName>
</protein>
<dbReference type="Gene3D" id="3.30.1330.10">
    <property type="entry name" value="PurM-like, N-terminal domain"/>
    <property type="match status" value="1"/>
</dbReference>
<dbReference type="NCBIfam" id="TIGR01379">
    <property type="entry name" value="thiL"/>
    <property type="match status" value="1"/>
</dbReference>
<dbReference type="AlphaFoldDB" id="A0AA94HK72"/>
<reference evidence="3 4" key="1">
    <citation type="submission" date="2016-10" db="EMBL/GenBank/DDBJ databases">
        <authorList>
            <person name="Varghese N."/>
            <person name="Submissions S."/>
        </authorList>
    </citation>
    <scope>NUCLEOTIDE SEQUENCE [LARGE SCALE GENOMIC DNA]</scope>
    <source>
        <strain evidence="3 4">IAM 15147</strain>
    </source>
</reference>
<feature type="binding site" evidence="1">
    <location>
        <position position="84"/>
    </location>
    <ligand>
        <name>Mg(2+)</name>
        <dbReference type="ChEBI" id="CHEBI:18420"/>
        <label>3</label>
    </ligand>
</feature>
<dbReference type="InterPro" id="IPR016188">
    <property type="entry name" value="PurM-like_N"/>
</dbReference>
<dbReference type="HAMAP" id="MF_02128">
    <property type="entry name" value="TMP_kinase"/>
    <property type="match status" value="1"/>
</dbReference>
<comment type="catalytic activity">
    <reaction evidence="1">
        <text>thiamine phosphate + ATP = thiamine diphosphate + ADP</text>
        <dbReference type="Rhea" id="RHEA:15913"/>
        <dbReference type="ChEBI" id="CHEBI:30616"/>
        <dbReference type="ChEBI" id="CHEBI:37575"/>
        <dbReference type="ChEBI" id="CHEBI:58937"/>
        <dbReference type="ChEBI" id="CHEBI:456216"/>
        <dbReference type="EC" id="2.7.4.16"/>
    </reaction>
</comment>
<dbReference type="GO" id="GO:0000287">
    <property type="term" value="F:magnesium ion binding"/>
    <property type="evidence" value="ECO:0007669"/>
    <property type="project" value="UniProtKB-UniRule"/>
</dbReference>
<feature type="binding site" evidence="1">
    <location>
        <position position="84"/>
    </location>
    <ligand>
        <name>Mg(2+)</name>
        <dbReference type="ChEBI" id="CHEBI:18420"/>
        <label>4</label>
    </ligand>
</feature>
<dbReference type="Proteomes" id="UP000198506">
    <property type="component" value="Unassembled WGS sequence"/>
</dbReference>
<feature type="binding site" evidence="1">
    <location>
        <position position="39"/>
    </location>
    <ligand>
        <name>Mg(2+)</name>
        <dbReference type="ChEBI" id="CHEBI:18420"/>
        <label>3</label>
    </ligand>
</feature>
<dbReference type="EMBL" id="FOZN01000001">
    <property type="protein sequence ID" value="SFR98861.1"/>
    <property type="molecule type" value="Genomic_DNA"/>
</dbReference>